<evidence type="ECO:0000313" key="2">
    <source>
        <dbReference type="Proteomes" id="UP000050794"/>
    </source>
</evidence>
<protein>
    <submittedName>
        <fullName evidence="3">TPX2_importin domain-containing protein</fullName>
    </submittedName>
</protein>
<dbReference type="Proteomes" id="UP000050794">
    <property type="component" value="Unassembled WGS sequence"/>
</dbReference>
<sequence length="206" mass="22521">LEAEIESTDSVRVAVNELFGVRLLEMKFRLWNGDDKSATARCEASNIGRDEITAPPGTVPRRAPQLRKPTTVTVRRSLASVSRIASLSAESVCVPDRPTSISSQQTFILENDRRKPLVARNAFQSGNLFGNRTAIKVPSRGMSEPRALKQSHVSIAELNKPGLNGSSSKLQSQSLLGTEEEPKADDFLPDVPVTSSFPRRIPENAK</sequence>
<organism evidence="2 3">
    <name type="scientific">Toxocara canis</name>
    <name type="common">Canine roundworm</name>
    <dbReference type="NCBI Taxonomy" id="6265"/>
    <lineage>
        <taxon>Eukaryota</taxon>
        <taxon>Metazoa</taxon>
        <taxon>Ecdysozoa</taxon>
        <taxon>Nematoda</taxon>
        <taxon>Chromadorea</taxon>
        <taxon>Rhabditida</taxon>
        <taxon>Spirurina</taxon>
        <taxon>Ascaridomorpha</taxon>
        <taxon>Ascaridoidea</taxon>
        <taxon>Toxocaridae</taxon>
        <taxon>Toxocara</taxon>
    </lineage>
</organism>
<dbReference type="WBParaSite" id="TCNE_0001124301-mRNA-1">
    <property type="protein sequence ID" value="TCNE_0001124301-mRNA-1"/>
    <property type="gene ID" value="TCNE_0001124301"/>
</dbReference>
<evidence type="ECO:0000313" key="3">
    <source>
        <dbReference type="WBParaSite" id="TCNE_0001124301-mRNA-1"/>
    </source>
</evidence>
<accession>A0A183URX3</accession>
<name>A0A183URX3_TOXCA</name>
<proteinExistence type="predicted"/>
<feature type="compositionally biased region" description="Low complexity" evidence="1">
    <location>
        <begin position="162"/>
        <end position="177"/>
    </location>
</feature>
<keyword evidence="2" id="KW-1185">Reference proteome</keyword>
<feature type="region of interest" description="Disordered" evidence="1">
    <location>
        <begin position="158"/>
        <end position="206"/>
    </location>
</feature>
<dbReference type="AlphaFoldDB" id="A0A183URX3"/>
<reference evidence="3" key="1">
    <citation type="submission" date="2016-06" db="UniProtKB">
        <authorList>
            <consortium name="WormBaseParasite"/>
        </authorList>
    </citation>
    <scope>IDENTIFICATION</scope>
</reference>
<evidence type="ECO:0000256" key="1">
    <source>
        <dbReference type="SAM" id="MobiDB-lite"/>
    </source>
</evidence>